<dbReference type="EMBL" id="JAVFHQ010000063">
    <property type="protein sequence ID" value="KAK4540691.1"/>
    <property type="molecule type" value="Genomic_DNA"/>
</dbReference>
<dbReference type="AlphaFoldDB" id="A0AAV9J7L5"/>
<name>A0AAV9J7L5_9PEZI</name>
<evidence type="ECO:0000313" key="1">
    <source>
        <dbReference type="EMBL" id="KAK4540691.1"/>
    </source>
</evidence>
<organism evidence="1 2">
    <name type="scientific">Oleoguttula mirabilis</name>
    <dbReference type="NCBI Taxonomy" id="1507867"/>
    <lineage>
        <taxon>Eukaryota</taxon>
        <taxon>Fungi</taxon>
        <taxon>Dikarya</taxon>
        <taxon>Ascomycota</taxon>
        <taxon>Pezizomycotina</taxon>
        <taxon>Dothideomycetes</taxon>
        <taxon>Dothideomycetidae</taxon>
        <taxon>Mycosphaerellales</taxon>
        <taxon>Teratosphaeriaceae</taxon>
        <taxon>Oleoguttula</taxon>
    </lineage>
</organism>
<protein>
    <submittedName>
        <fullName evidence="1">Uncharacterized protein</fullName>
    </submittedName>
</protein>
<comment type="caution">
    <text evidence="1">The sequence shown here is derived from an EMBL/GenBank/DDBJ whole genome shotgun (WGS) entry which is preliminary data.</text>
</comment>
<accession>A0AAV9J7L5</accession>
<proteinExistence type="predicted"/>
<evidence type="ECO:0000313" key="2">
    <source>
        <dbReference type="Proteomes" id="UP001324427"/>
    </source>
</evidence>
<dbReference type="Proteomes" id="UP001324427">
    <property type="component" value="Unassembled WGS sequence"/>
</dbReference>
<reference evidence="1 2" key="1">
    <citation type="submission" date="2021-11" db="EMBL/GenBank/DDBJ databases">
        <title>Black yeast isolated from Biological Soil Crust.</title>
        <authorList>
            <person name="Kurbessoian T."/>
        </authorList>
    </citation>
    <scope>NUCLEOTIDE SEQUENCE [LARGE SCALE GENOMIC DNA]</scope>
    <source>
        <strain evidence="1 2">CCFEE 5522</strain>
    </source>
</reference>
<sequence>MSVYKKECKKGQLGLMLPEDAPTALTHAPEIGIFAAYLLAEEDTTKHNRRKYVLNGLKDLTGKDLVKLVKARIGTGIDDIEYLSFTVLESMVANTPYSKNVISTISHALNVTLEGKATNVTTSKEFYEIAPPLADEVKAMLE</sequence>
<keyword evidence="2" id="KW-1185">Reference proteome</keyword>
<gene>
    <name evidence="1" type="ORF">LTR36_009022</name>
</gene>